<dbReference type="eggNOG" id="KOG1267">
    <property type="taxonomic scope" value="Eukaryota"/>
</dbReference>
<dbReference type="PANTHER" id="PTHR13068">
    <property type="entry name" value="CGI-12 PROTEIN-RELATED"/>
    <property type="match status" value="1"/>
</dbReference>
<keyword evidence="2" id="KW-0804">Transcription</keyword>
<dbReference type="GO" id="GO:0006353">
    <property type="term" value="P:DNA-templated transcription termination"/>
    <property type="evidence" value="ECO:0007669"/>
    <property type="project" value="UniProtKB-KW"/>
</dbReference>
<reference evidence="5" key="1">
    <citation type="journal article" date="2010" name="Nat. Biotechnol.">
        <title>Draft genome sequence of the oilseed species Ricinus communis.</title>
        <authorList>
            <person name="Chan A.P."/>
            <person name="Crabtree J."/>
            <person name="Zhao Q."/>
            <person name="Lorenzi H."/>
            <person name="Orvis J."/>
            <person name="Puiu D."/>
            <person name="Melake-Berhan A."/>
            <person name="Jones K.M."/>
            <person name="Redman J."/>
            <person name="Chen G."/>
            <person name="Cahoon E.B."/>
            <person name="Gedil M."/>
            <person name="Stanke M."/>
            <person name="Haas B.J."/>
            <person name="Wortman J.R."/>
            <person name="Fraser-Liggett C.M."/>
            <person name="Ravel J."/>
            <person name="Rabinowicz P.D."/>
        </authorList>
    </citation>
    <scope>NUCLEOTIDE SEQUENCE [LARGE SCALE GENOMIC DNA]</scope>
    <source>
        <strain evidence="5">cv. Hale</strain>
    </source>
</reference>
<name>B9T3X3_RICCO</name>
<dbReference type="Gene3D" id="1.25.70.10">
    <property type="entry name" value="Transcription termination factor 3, mitochondrial"/>
    <property type="match status" value="2"/>
</dbReference>
<keyword evidence="5" id="KW-1185">Reference proteome</keyword>
<dbReference type="STRING" id="3988.B9T3X3"/>
<gene>
    <name evidence="4" type="ORF">RCOM_0169990</name>
</gene>
<dbReference type="SMART" id="SM00733">
    <property type="entry name" value="Mterf"/>
    <property type="match status" value="7"/>
</dbReference>
<accession>B9T3X3</accession>
<dbReference type="GO" id="GO:0009658">
    <property type="term" value="P:chloroplast organization"/>
    <property type="evidence" value="ECO:0000318"/>
    <property type="project" value="GO_Central"/>
</dbReference>
<sequence>MERCHHELKGKIQADRQANPALFHYLLKSLKFSETQAFTISNRFSHIKSTEKPQSVHYFLKNLGLSNSHIQSAIHGAPQILFANVDKCLKPKVKLFQDLGLVGYDLGKFISKNSTLLTASLDKKLSPRVEILKRLLLNDENNKDLVKVLTRCNWIISKNPKSRLLSNVAFLESCGIVGSQLSMLLRRQPRLFIMQESALRDLVSQVLNMGFSVNSRMLVYALYTVSCMSHETFGKKIEILKKFGFSEYECTEMFRKQPGLLRSSEKKLKLGLDFFINTIKFKREVLVYRPTCLMLSMEERVIPRYKVLEIMKLKKLLKKQPSFINVLNLTEEEFVQKFIASFPDDAEELLVAYRSHTLDSYSEEKS</sequence>
<evidence type="ECO:0000313" key="4">
    <source>
        <dbReference type="EMBL" id="EEF29446.1"/>
    </source>
</evidence>
<keyword evidence="3" id="KW-0809">Transit peptide</keyword>
<evidence type="ECO:0000256" key="3">
    <source>
        <dbReference type="ARBA" id="ARBA00022946"/>
    </source>
</evidence>
<dbReference type="FunFam" id="1.25.70.10:FF:000001">
    <property type="entry name" value="Mitochondrial transcription termination factor-like"/>
    <property type="match status" value="1"/>
</dbReference>
<dbReference type="Pfam" id="PF02536">
    <property type="entry name" value="mTERF"/>
    <property type="match status" value="1"/>
</dbReference>
<dbReference type="InParanoid" id="B9T3X3"/>
<proteinExistence type="inferred from homology"/>
<protein>
    <submittedName>
        <fullName evidence="4">Uncharacterized protein</fullName>
    </submittedName>
</protein>
<dbReference type="PANTHER" id="PTHR13068:SF173">
    <property type="entry name" value="EMB|CAB62602.1"/>
    <property type="match status" value="1"/>
</dbReference>
<dbReference type="InterPro" id="IPR003690">
    <property type="entry name" value="MTERF"/>
</dbReference>
<keyword evidence="2" id="KW-0805">Transcription regulation</keyword>
<evidence type="ECO:0000256" key="2">
    <source>
        <dbReference type="ARBA" id="ARBA00022472"/>
    </source>
</evidence>
<evidence type="ECO:0000313" key="5">
    <source>
        <dbReference type="Proteomes" id="UP000008311"/>
    </source>
</evidence>
<dbReference type="AlphaFoldDB" id="B9T3X3"/>
<dbReference type="Proteomes" id="UP000008311">
    <property type="component" value="Unassembled WGS sequence"/>
</dbReference>
<dbReference type="EMBL" id="EQ974439">
    <property type="protein sequence ID" value="EEF29446.1"/>
    <property type="molecule type" value="Genomic_DNA"/>
</dbReference>
<comment type="similarity">
    <text evidence="1">Belongs to the mTERF family.</text>
</comment>
<evidence type="ECO:0000256" key="1">
    <source>
        <dbReference type="ARBA" id="ARBA00007692"/>
    </source>
</evidence>
<keyword evidence="2" id="KW-0806">Transcription termination</keyword>
<dbReference type="GO" id="GO:0003676">
    <property type="term" value="F:nucleic acid binding"/>
    <property type="evidence" value="ECO:0007669"/>
    <property type="project" value="InterPro"/>
</dbReference>
<organism evidence="4 5">
    <name type="scientific">Ricinus communis</name>
    <name type="common">Castor bean</name>
    <dbReference type="NCBI Taxonomy" id="3988"/>
    <lineage>
        <taxon>Eukaryota</taxon>
        <taxon>Viridiplantae</taxon>
        <taxon>Streptophyta</taxon>
        <taxon>Embryophyta</taxon>
        <taxon>Tracheophyta</taxon>
        <taxon>Spermatophyta</taxon>
        <taxon>Magnoliopsida</taxon>
        <taxon>eudicotyledons</taxon>
        <taxon>Gunneridae</taxon>
        <taxon>Pentapetalae</taxon>
        <taxon>rosids</taxon>
        <taxon>fabids</taxon>
        <taxon>Malpighiales</taxon>
        <taxon>Euphorbiaceae</taxon>
        <taxon>Acalyphoideae</taxon>
        <taxon>Acalypheae</taxon>
        <taxon>Ricinus</taxon>
    </lineage>
</organism>
<dbReference type="FunCoup" id="B9T3X3">
    <property type="interactions" value="194"/>
</dbReference>
<dbReference type="GO" id="GO:0009507">
    <property type="term" value="C:chloroplast"/>
    <property type="evidence" value="ECO:0000318"/>
    <property type="project" value="GO_Central"/>
</dbReference>
<dbReference type="InterPro" id="IPR038538">
    <property type="entry name" value="MTERF_sf"/>
</dbReference>